<accession>A0A8T1FQE2</accession>
<feature type="region of interest" description="Disordered" evidence="1">
    <location>
        <begin position="89"/>
        <end position="203"/>
    </location>
</feature>
<dbReference type="VEuPathDB" id="FungiDB:PC110_g21166"/>
<feature type="compositionally biased region" description="Polar residues" evidence="1">
    <location>
        <begin position="349"/>
        <end position="359"/>
    </location>
</feature>
<evidence type="ECO:0000313" key="2">
    <source>
        <dbReference type="EMBL" id="KAG2972744.1"/>
    </source>
</evidence>
<dbReference type="AlphaFoldDB" id="A0A8T1FQE2"/>
<feature type="compositionally biased region" description="Basic residues" evidence="1">
    <location>
        <begin position="192"/>
        <end position="202"/>
    </location>
</feature>
<feature type="compositionally biased region" description="Basic and acidic residues" evidence="1">
    <location>
        <begin position="113"/>
        <end position="125"/>
    </location>
</feature>
<feature type="region of interest" description="Disordered" evidence="1">
    <location>
        <begin position="216"/>
        <end position="253"/>
    </location>
</feature>
<feature type="compositionally biased region" description="Polar residues" evidence="1">
    <location>
        <begin position="240"/>
        <end position="253"/>
    </location>
</feature>
<dbReference type="EMBL" id="RCML01000606">
    <property type="protein sequence ID" value="KAG2972744.1"/>
    <property type="molecule type" value="Genomic_DNA"/>
</dbReference>
<feature type="compositionally biased region" description="Polar residues" evidence="1">
    <location>
        <begin position="302"/>
        <end position="316"/>
    </location>
</feature>
<proteinExistence type="predicted"/>
<dbReference type="Proteomes" id="UP000697107">
    <property type="component" value="Unassembled WGS sequence"/>
</dbReference>
<sequence length="367" mass="40823">MPTLPEEWNQQCTNHSAARATAEEQDDRTVVSAKDSLADRMETLASTRTHNQGNQCTTKLRREDGEDRTAWRTEGTIDAEMTEATVNDHVQQQHVHEQPAETRTRTSTLISRQGKERHETEERGRSRTPSGVHPRQFGATAESERRAASTSPKRKIPTEWEDITIHKQQLHGARNAKTPRRQGVARSVSPRRAMKSTRRGRGRNAMQKYMHQFLKRSQSTNITLDTQSSNKSETGEQYRATDTATPSPEGVTSSQEYEIVGVVPPNDLGLPVEARAAACELKALRKITNGQTTSSEAKDSSGGATPSDTAKQSVEESNAEELIKEEHENKRGADVSHNENPCNEEITDKTTTQGNSAARDQNHDVHD</sequence>
<evidence type="ECO:0000256" key="1">
    <source>
        <dbReference type="SAM" id="MobiDB-lite"/>
    </source>
</evidence>
<feature type="compositionally biased region" description="Polar residues" evidence="1">
    <location>
        <begin position="216"/>
        <end position="232"/>
    </location>
</feature>
<gene>
    <name evidence="2" type="ORF">PC118_g15522</name>
</gene>
<feature type="compositionally biased region" description="Basic and acidic residues" evidence="1">
    <location>
        <begin position="94"/>
        <end position="104"/>
    </location>
</feature>
<comment type="caution">
    <text evidence="2">The sequence shown here is derived from an EMBL/GenBank/DDBJ whole genome shotgun (WGS) entry which is preliminary data.</text>
</comment>
<evidence type="ECO:0000313" key="3">
    <source>
        <dbReference type="Proteomes" id="UP000697107"/>
    </source>
</evidence>
<feature type="region of interest" description="Disordered" evidence="1">
    <location>
        <begin position="286"/>
        <end position="367"/>
    </location>
</feature>
<feature type="region of interest" description="Disordered" evidence="1">
    <location>
        <begin position="1"/>
        <end position="30"/>
    </location>
</feature>
<feature type="compositionally biased region" description="Basic and acidic residues" evidence="1">
    <location>
        <begin position="321"/>
        <end position="337"/>
    </location>
</feature>
<name>A0A8T1FQE2_9STRA</name>
<organism evidence="2 3">
    <name type="scientific">Phytophthora cactorum</name>
    <dbReference type="NCBI Taxonomy" id="29920"/>
    <lineage>
        <taxon>Eukaryota</taxon>
        <taxon>Sar</taxon>
        <taxon>Stramenopiles</taxon>
        <taxon>Oomycota</taxon>
        <taxon>Peronosporomycetes</taxon>
        <taxon>Peronosporales</taxon>
        <taxon>Peronosporaceae</taxon>
        <taxon>Phytophthora</taxon>
    </lineage>
</organism>
<reference evidence="2" key="1">
    <citation type="submission" date="2018-10" db="EMBL/GenBank/DDBJ databases">
        <title>Effector identification in a new, highly contiguous assembly of the strawberry crown rot pathogen Phytophthora cactorum.</title>
        <authorList>
            <person name="Armitage A.D."/>
            <person name="Nellist C.F."/>
            <person name="Bates H."/>
            <person name="Vickerstaff R.J."/>
            <person name="Harrison R.J."/>
        </authorList>
    </citation>
    <scope>NUCLEOTIDE SEQUENCE</scope>
    <source>
        <strain evidence="2">P415</strain>
    </source>
</reference>
<protein>
    <submittedName>
        <fullName evidence="2">Uncharacterized protein</fullName>
    </submittedName>
</protein>